<dbReference type="Pfam" id="PF04991">
    <property type="entry name" value="LicD"/>
    <property type="match status" value="1"/>
</dbReference>
<proteinExistence type="predicted"/>
<dbReference type="AlphaFoldDB" id="A0A815UI26"/>
<dbReference type="EMBL" id="CAJNOR010004666">
    <property type="protein sequence ID" value="CAF1519766.1"/>
    <property type="molecule type" value="Genomic_DNA"/>
</dbReference>
<evidence type="ECO:0000259" key="1">
    <source>
        <dbReference type="Pfam" id="PF04991"/>
    </source>
</evidence>
<name>A0A815UI26_ADIRI</name>
<evidence type="ECO:0000313" key="2">
    <source>
        <dbReference type="EMBL" id="CAF1519766.1"/>
    </source>
</evidence>
<comment type="caution">
    <text evidence="2">The sequence shown here is derived from an EMBL/GenBank/DDBJ whole genome shotgun (WGS) entry which is preliminary data.</text>
</comment>
<dbReference type="InterPro" id="IPR007074">
    <property type="entry name" value="LicD/FKTN/FKRP_NTP_transf"/>
</dbReference>
<dbReference type="InterPro" id="IPR052942">
    <property type="entry name" value="LPS_cholinephosphotransferase"/>
</dbReference>
<feature type="domain" description="LicD/FKTN/FKRP nucleotidyltransferase" evidence="1">
    <location>
        <begin position="142"/>
        <end position="195"/>
    </location>
</feature>
<dbReference type="PANTHER" id="PTHR43404:SF2">
    <property type="entry name" value="LIPOPOLYSACCHARIDE CHOLINEPHOSPHOTRANSFERASE LICD"/>
    <property type="match status" value="1"/>
</dbReference>
<reference evidence="2" key="1">
    <citation type="submission" date="2021-02" db="EMBL/GenBank/DDBJ databases">
        <authorList>
            <person name="Nowell W R."/>
        </authorList>
    </citation>
    <scope>NUCLEOTIDE SEQUENCE</scope>
</reference>
<keyword evidence="3" id="KW-1185">Reference proteome</keyword>
<protein>
    <recommendedName>
        <fullName evidence="1">LicD/FKTN/FKRP nucleotidyltransferase domain-containing protein</fullName>
    </recommendedName>
</protein>
<organism evidence="2 3">
    <name type="scientific">Adineta ricciae</name>
    <name type="common">Rotifer</name>
    <dbReference type="NCBI Taxonomy" id="249248"/>
    <lineage>
        <taxon>Eukaryota</taxon>
        <taxon>Metazoa</taxon>
        <taxon>Spiralia</taxon>
        <taxon>Gnathifera</taxon>
        <taxon>Rotifera</taxon>
        <taxon>Eurotatoria</taxon>
        <taxon>Bdelloidea</taxon>
        <taxon>Adinetida</taxon>
        <taxon>Adinetidae</taxon>
        <taxon>Adineta</taxon>
    </lineage>
</organism>
<gene>
    <name evidence="2" type="ORF">XAT740_LOCUS40721</name>
</gene>
<sequence length="307" mass="36671">MLFDQFFTRRVRCMQAILGLLALGAVFTYLQPNVRTQLSSLHITSTQYTSHDIYQELNNTEDESVALDDFSIWCLHMAHRLDTDRQFQQSPILRPPQVNSSRLHRLPYQYAHWQSPAHMPRHISRCEHSILMRLLVIVDRVCRKNNIEYMLVDGSLLGAARHHDITPWDTDVDLMIADEGKDRFLDEFKNLNDSLVLHYIRGSRYYTREYYKVYFRNTPYAGSRGWNFPFLDIYVFFKNETLVWKMGYPDDGLDVNFYYPLVMRPLGELWLPTARYPRKIFGPEYFDECKTHDYDHRNEKKPRSRHI</sequence>
<dbReference type="PANTHER" id="PTHR43404">
    <property type="entry name" value="LIPOPOLYSACCHARIDE CHOLINEPHOSPHOTRANSFERASE LICD"/>
    <property type="match status" value="1"/>
</dbReference>
<dbReference type="GO" id="GO:0009100">
    <property type="term" value="P:glycoprotein metabolic process"/>
    <property type="evidence" value="ECO:0007669"/>
    <property type="project" value="UniProtKB-ARBA"/>
</dbReference>
<dbReference type="Proteomes" id="UP000663828">
    <property type="component" value="Unassembled WGS sequence"/>
</dbReference>
<evidence type="ECO:0000313" key="3">
    <source>
        <dbReference type="Proteomes" id="UP000663828"/>
    </source>
</evidence>
<accession>A0A815UI26</accession>